<evidence type="ECO:0000256" key="1">
    <source>
        <dbReference type="SAM" id="MobiDB-lite"/>
    </source>
</evidence>
<keyword evidence="4" id="KW-1185">Reference proteome</keyword>
<feature type="compositionally biased region" description="Acidic residues" evidence="1">
    <location>
        <begin position="43"/>
        <end position="57"/>
    </location>
</feature>
<evidence type="ECO:0000259" key="2">
    <source>
        <dbReference type="PROSITE" id="PS50108"/>
    </source>
</evidence>
<dbReference type="PROSITE" id="PS50108">
    <property type="entry name" value="CRIB"/>
    <property type="match status" value="1"/>
</dbReference>
<evidence type="ECO:0000313" key="3">
    <source>
        <dbReference type="EMBL" id="KAL3523325.1"/>
    </source>
</evidence>
<dbReference type="PANTHER" id="PTHR46931:SF15">
    <property type="entry name" value="CRIB DOMAIN-CONTAINING PROTEIN"/>
    <property type="match status" value="1"/>
</dbReference>
<evidence type="ECO:0000313" key="4">
    <source>
        <dbReference type="Proteomes" id="UP001630127"/>
    </source>
</evidence>
<name>A0ABD2ZV39_9GENT</name>
<gene>
    <name evidence="3" type="ORF">ACH5RR_016159</name>
</gene>
<comment type="caution">
    <text evidence="3">The sequence shown here is derived from an EMBL/GenBank/DDBJ whole genome shotgun (WGS) entry which is preliminary data.</text>
</comment>
<reference evidence="3 4" key="1">
    <citation type="submission" date="2024-11" db="EMBL/GenBank/DDBJ databases">
        <title>A near-complete genome assembly of Cinchona calisaya.</title>
        <authorList>
            <person name="Lian D.C."/>
            <person name="Zhao X.W."/>
            <person name="Wei L."/>
        </authorList>
    </citation>
    <scope>NUCLEOTIDE SEQUENCE [LARGE SCALE GENOMIC DNA]</scope>
    <source>
        <tissue evidence="3">Nenye</tissue>
    </source>
</reference>
<proteinExistence type="predicted"/>
<dbReference type="AlphaFoldDB" id="A0ABD2ZV39"/>
<feature type="domain" description="CRIB" evidence="2">
    <location>
        <begin position="115"/>
        <end position="128"/>
    </location>
</feature>
<dbReference type="SMART" id="SM00285">
    <property type="entry name" value="PBD"/>
    <property type="match status" value="1"/>
</dbReference>
<dbReference type="CDD" id="cd00132">
    <property type="entry name" value="CRIB"/>
    <property type="match status" value="1"/>
</dbReference>
<protein>
    <recommendedName>
        <fullName evidence="2">CRIB domain-containing protein</fullName>
    </recommendedName>
</protein>
<dbReference type="EMBL" id="JBJUIK010000007">
    <property type="protein sequence ID" value="KAL3523325.1"/>
    <property type="molecule type" value="Genomic_DNA"/>
</dbReference>
<accession>A0ABD2ZV39</accession>
<feature type="region of interest" description="Disordered" evidence="1">
    <location>
        <begin position="192"/>
        <end position="216"/>
    </location>
</feature>
<dbReference type="PANTHER" id="PTHR46931">
    <property type="entry name" value="CRIB DOMAIN-CONTAINING PROTEIN RIC2"/>
    <property type="match status" value="1"/>
</dbReference>
<dbReference type="Proteomes" id="UP001630127">
    <property type="component" value="Unassembled WGS sequence"/>
</dbReference>
<sequence>MGILLEKGYQQLSINETRLGEMLQLKPVAGAILIFPGTRGDDKEEEEENEDDDESLSEENLKSTLSILAVPRFQRLFKNFKNLSQLFGELYQNLDVTAKIYKDEEMEEEDLGMEIGLPTDVKHVTHIGIDGSATSIDLSALPSLRLPPFEFVMPAQADKINVTGTNQDELSALPSVHLRSFEFAMTAQADKLNVSGTNQDEFGAGNKYERPVRKKE</sequence>
<feature type="compositionally biased region" description="Basic and acidic residues" evidence="1">
    <location>
        <begin position="207"/>
        <end position="216"/>
    </location>
</feature>
<dbReference type="InterPro" id="IPR000095">
    <property type="entry name" value="CRIB_dom"/>
</dbReference>
<feature type="region of interest" description="Disordered" evidence="1">
    <location>
        <begin position="36"/>
        <end position="58"/>
    </location>
</feature>
<organism evidence="3 4">
    <name type="scientific">Cinchona calisaya</name>
    <dbReference type="NCBI Taxonomy" id="153742"/>
    <lineage>
        <taxon>Eukaryota</taxon>
        <taxon>Viridiplantae</taxon>
        <taxon>Streptophyta</taxon>
        <taxon>Embryophyta</taxon>
        <taxon>Tracheophyta</taxon>
        <taxon>Spermatophyta</taxon>
        <taxon>Magnoliopsida</taxon>
        <taxon>eudicotyledons</taxon>
        <taxon>Gunneridae</taxon>
        <taxon>Pentapetalae</taxon>
        <taxon>asterids</taxon>
        <taxon>lamiids</taxon>
        <taxon>Gentianales</taxon>
        <taxon>Rubiaceae</taxon>
        <taxon>Cinchonoideae</taxon>
        <taxon>Cinchoneae</taxon>
        <taxon>Cinchona</taxon>
    </lineage>
</organism>
<dbReference type="InterPro" id="IPR044509">
    <property type="entry name" value="RIC2/4"/>
</dbReference>